<proteinExistence type="inferred from homology"/>
<feature type="chain" id="PRO_5025683320" description="GOLD domain-containing protein" evidence="10">
    <location>
        <begin position="20"/>
        <end position="200"/>
    </location>
</feature>
<evidence type="ECO:0000256" key="7">
    <source>
        <dbReference type="ARBA" id="ARBA00037847"/>
    </source>
</evidence>
<comment type="similarity">
    <text evidence="2 8">Belongs to the EMP24/GP25L family.</text>
</comment>
<feature type="domain" description="GOLD" evidence="11">
    <location>
        <begin position="29"/>
        <end position="111"/>
    </location>
</feature>
<evidence type="ECO:0000256" key="9">
    <source>
        <dbReference type="SAM" id="Phobius"/>
    </source>
</evidence>
<evidence type="ECO:0000256" key="5">
    <source>
        <dbReference type="ARBA" id="ARBA00022989"/>
    </source>
</evidence>
<evidence type="ECO:0000256" key="1">
    <source>
        <dbReference type="ARBA" id="ARBA00004479"/>
    </source>
</evidence>
<reference evidence="12" key="1">
    <citation type="journal article" date="2020" name="J. Eukaryot. Microbiol.">
        <title>De novo Sequencing, Assembly and Annotation of the Transcriptome for the Free-Living Testate Amoeba Arcella intermedia.</title>
        <authorList>
            <person name="Ribeiro G.M."/>
            <person name="Porfirio-Sousa A.L."/>
            <person name="Maurer-Alcala X.X."/>
            <person name="Katz L.A."/>
            <person name="Lahr D.J.G."/>
        </authorList>
    </citation>
    <scope>NUCLEOTIDE SEQUENCE</scope>
</reference>
<keyword evidence="3 8" id="KW-0812">Transmembrane</keyword>
<accession>A0A6B2LJ17</accession>
<evidence type="ECO:0000256" key="4">
    <source>
        <dbReference type="ARBA" id="ARBA00022729"/>
    </source>
</evidence>
<dbReference type="InterPro" id="IPR015720">
    <property type="entry name" value="Emp24-like"/>
</dbReference>
<evidence type="ECO:0000313" key="12">
    <source>
        <dbReference type="EMBL" id="NDV36985.1"/>
    </source>
</evidence>
<dbReference type="EMBL" id="GIBP01008016">
    <property type="protein sequence ID" value="NDV36985.1"/>
    <property type="molecule type" value="Transcribed_RNA"/>
</dbReference>
<dbReference type="InterPro" id="IPR009038">
    <property type="entry name" value="GOLD_dom"/>
</dbReference>
<dbReference type="PROSITE" id="PS50866">
    <property type="entry name" value="GOLD"/>
    <property type="match status" value="1"/>
</dbReference>
<keyword evidence="4 10" id="KW-0732">Signal</keyword>
<dbReference type="PANTHER" id="PTHR22811">
    <property type="entry name" value="TRANSMEMBRANE EMP24 DOMAIN-CONTAINING PROTEIN"/>
    <property type="match status" value="1"/>
</dbReference>
<evidence type="ECO:0000259" key="11">
    <source>
        <dbReference type="PROSITE" id="PS50866"/>
    </source>
</evidence>
<evidence type="ECO:0000256" key="6">
    <source>
        <dbReference type="ARBA" id="ARBA00023136"/>
    </source>
</evidence>
<keyword evidence="5 9" id="KW-1133">Transmembrane helix</keyword>
<dbReference type="GO" id="GO:0016020">
    <property type="term" value="C:membrane"/>
    <property type="evidence" value="ECO:0007669"/>
    <property type="project" value="UniProtKB-SubCell"/>
</dbReference>
<evidence type="ECO:0000256" key="8">
    <source>
        <dbReference type="RuleBase" id="RU003827"/>
    </source>
</evidence>
<dbReference type="AlphaFoldDB" id="A0A6B2LJ17"/>
<protein>
    <recommendedName>
        <fullName evidence="11">GOLD domain-containing protein</fullName>
    </recommendedName>
</protein>
<keyword evidence="6 9" id="KW-0472">Membrane</keyword>
<evidence type="ECO:0000256" key="3">
    <source>
        <dbReference type="ARBA" id="ARBA00022692"/>
    </source>
</evidence>
<evidence type="ECO:0000256" key="2">
    <source>
        <dbReference type="ARBA" id="ARBA00007104"/>
    </source>
</evidence>
<evidence type="ECO:0000256" key="10">
    <source>
        <dbReference type="SAM" id="SignalP"/>
    </source>
</evidence>
<organism evidence="12">
    <name type="scientific">Arcella intermedia</name>
    <dbReference type="NCBI Taxonomy" id="1963864"/>
    <lineage>
        <taxon>Eukaryota</taxon>
        <taxon>Amoebozoa</taxon>
        <taxon>Tubulinea</taxon>
        <taxon>Elardia</taxon>
        <taxon>Arcellinida</taxon>
        <taxon>Sphaerothecina</taxon>
        <taxon>Arcellidae</taxon>
        <taxon>Arcella</taxon>
    </lineage>
</organism>
<dbReference type="GO" id="GO:0012505">
    <property type="term" value="C:endomembrane system"/>
    <property type="evidence" value="ECO:0007669"/>
    <property type="project" value="UniProtKB-SubCell"/>
</dbReference>
<dbReference type="SMART" id="SM01190">
    <property type="entry name" value="EMP24_GP25L"/>
    <property type="match status" value="1"/>
</dbReference>
<comment type="subcellular location">
    <subcellularLocation>
        <location evidence="7">Endomembrane system</location>
        <topology evidence="7">Single-pass membrane protein</topology>
    </subcellularLocation>
    <subcellularLocation>
        <location evidence="1 8">Membrane</location>
        <topology evidence="1 8">Single-pass type I membrane protein</topology>
    </subcellularLocation>
</comment>
<dbReference type="SUPFAM" id="SSF101576">
    <property type="entry name" value="Supernatant protein factor (SPF), C-terminal domain"/>
    <property type="match status" value="1"/>
</dbReference>
<feature type="transmembrane region" description="Helical" evidence="9">
    <location>
        <begin position="168"/>
        <end position="190"/>
    </location>
</feature>
<dbReference type="InterPro" id="IPR036598">
    <property type="entry name" value="GOLD_dom_sf"/>
</dbReference>
<sequence length="200" mass="22441">MQGLVVFSILISLVGISRSFMFDVPARKEVCFFEQIEEKSPVSVMFQVTSGGNLDIDVKVLGPSKKVIYSGKNEEGGRYAFVASETGAHSYCFSNAMSSLTLKEVQLVLSVGKPSKDSDVATDAEVSPLVDAMTQLMDAIETIAADQQYLKMREVAHRSTNESTNSRVVWWSLFEMGILILLSVWQIYYLRRFFEVRRNI</sequence>
<dbReference type="Pfam" id="PF01105">
    <property type="entry name" value="EMP24_GP25L"/>
    <property type="match status" value="1"/>
</dbReference>
<name>A0A6B2LJ17_9EUKA</name>
<feature type="signal peptide" evidence="10">
    <location>
        <begin position="1"/>
        <end position="19"/>
    </location>
</feature>